<evidence type="ECO:0000256" key="1">
    <source>
        <dbReference type="SAM" id="Phobius"/>
    </source>
</evidence>
<keyword evidence="3" id="KW-1185">Reference proteome</keyword>
<comment type="caution">
    <text evidence="2">The sequence shown here is derived from an EMBL/GenBank/DDBJ whole genome shotgun (WGS) entry which is preliminary data.</text>
</comment>
<feature type="transmembrane region" description="Helical" evidence="1">
    <location>
        <begin position="49"/>
        <end position="71"/>
    </location>
</feature>
<keyword evidence="1" id="KW-0812">Transmembrane</keyword>
<name>A0ABT3Q216_9BACT</name>
<accession>A0ABT3Q216</accession>
<evidence type="ECO:0008006" key="4">
    <source>
        <dbReference type="Google" id="ProtNLM"/>
    </source>
</evidence>
<evidence type="ECO:0000313" key="2">
    <source>
        <dbReference type="EMBL" id="MCW9714150.1"/>
    </source>
</evidence>
<protein>
    <recommendedName>
        <fullName evidence="4">SMODS and SLOG-associating 2TM effector domain-containing protein</fullName>
    </recommendedName>
</protein>
<reference evidence="2 3" key="1">
    <citation type="submission" date="2021-11" db="EMBL/GenBank/DDBJ databases">
        <title>Aliifidinibius sp. nov., a new bacterium isolated from saline soil.</title>
        <authorList>
            <person name="Galisteo C."/>
            <person name="De La Haba R."/>
            <person name="Sanchez-Porro C."/>
            <person name="Ventosa A."/>
        </authorList>
    </citation>
    <scope>NUCLEOTIDE SEQUENCE [LARGE SCALE GENOMIC DNA]</scope>
    <source>
        <strain evidence="2 3">KACC 190600</strain>
    </source>
</reference>
<evidence type="ECO:0000313" key="3">
    <source>
        <dbReference type="Proteomes" id="UP001207337"/>
    </source>
</evidence>
<sequence>MATSKLIKEFFEEQFRNTSHFFLYKDKQLLKNGSYRKYAREQINKASKIFWSVAFSIFVCSWYGIISFIEYGAEPNWFDLTLGLIAWAALVIILLYSAKEYYTIKSSMELLIKLLDDKEIKSTI</sequence>
<feature type="transmembrane region" description="Helical" evidence="1">
    <location>
        <begin position="77"/>
        <end position="98"/>
    </location>
</feature>
<dbReference type="EMBL" id="JAJNDC010000004">
    <property type="protein sequence ID" value="MCW9714150.1"/>
    <property type="molecule type" value="Genomic_DNA"/>
</dbReference>
<keyword evidence="1" id="KW-0472">Membrane</keyword>
<organism evidence="2 3">
    <name type="scientific">Fodinibius salicampi</name>
    <dbReference type="NCBI Taxonomy" id="1920655"/>
    <lineage>
        <taxon>Bacteria</taxon>
        <taxon>Pseudomonadati</taxon>
        <taxon>Balneolota</taxon>
        <taxon>Balneolia</taxon>
        <taxon>Balneolales</taxon>
        <taxon>Balneolaceae</taxon>
        <taxon>Fodinibius</taxon>
    </lineage>
</organism>
<dbReference type="RefSeq" id="WP_265791245.1">
    <property type="nucleotide sequence ID" value="NZ_BAABRS010000004.1"/>
</dbReference>
<proteinExistence type="predicted"/>
<keyword evidence="1" id="KW-1133">Transmembrane helix</keyword>
<gene>
    <name evidence="2" type="ORF">LQ318_14650</name>
</gene>
<dbReference type="Proteomes" id="UP001207337">
    <property type="component" value="Unassembled WGS sequence"/>
</dbReference>